<organism evidence="1">
    <name type="scientific">Odontella aurita</name>
    <dbReference type="NCBI Taxonomy" id="265563"/>
    <lineage>
        <taxon>Eukaryota</taxon>
        <taxon>Sar</taxon>
        <taxon>Stramenopiles</taxon>
        <taxon>Ochrophyta</taxon>
        <taxon>Bacillariophyta</taxon>
        <taxon>Mediophyceae</taxon>
        <taxon>Biddulphiophycidae</taxon>
        <taxon>Eupodiscales</taxon>
        <taxon>Odontellaceae</taxon>
        <taxon>Odontella</taxon>
    </lineage>
</organism>
<evidence type="ECO:0000313" key="1">
    <source>
        <dbReference type="EMBL" id="CAE2220798.1"/>
    </source>
</evidence>
<dbReference type="AlphaFoldDB" id="A0A7S4I7H7"/>
<gene>
    <name evidence="1" type="ORF">OAUR00152_LOCUS8266</name>
</gene>
<reference evidence="1" key="1">
    <citation type="submission" date="2021-01" db="EMBL/GenBank/DDBJ databases">
        <authorList>
            <person name="Corre E."/>
            <person name="Pelletier E."/>
            <person name="Niang G."/>
            <person name="Scheremetjew M."/>
            <person name="Finn R."/>
            <person name="Kale V."/>
            <person name="Holt S."/>
            <person name="Cochrane G."/>
            <person name="Meng A."/>
            <person name="Brown T."/>
            <person name="Cohen L."/>
        </authorList>
    </citation>
    <scope>NUCLEOTIDE SEQUENCE</scope>
    <source>
        <strain evidence="1">Isolate 1302-5</strain>
    </source>
</reference>
<sequence length="215" mass="24316">MKMTSKATKSEKERKRIGDWRISKAHHSSTSIKDYAKQEGWLHHVVPSPDVVRDISLRYNTSIRYDTIRSIFSFRRTPMTATRPNFSLGEVSYSTHLDVLLGVLEVIEESIVSPRDSRFLVCTGVRVAFRLPGLAAEETVQVGTLLMRTALFNSVALGALGLEDLRALLFAPLLRHGEFVSLSVEQTEHVGDGWETKGFQRMGLFVFFACLFFFD</sequence>
<proteinExistence type="predicted"/>
<dbReference type="EMBL" id="HBKQ01012152">
    <property type="protein sequence ID" value="CAE2220798.1"/>
    <property type="molecule type" value="Transcribed_RNA"/>
</dbReference>
<accession>A0A7S4I7H7</accession>
<protein>
    <submittedName>
        <fullName evidence="1">Uncharacterized protein</fullName>
    </submittedName>
</protein>
<name>A0A7S4I7H7_9STRA</name>